<gene>
    <name evidence="1" type="ORF">LPC04_14770</name>
</gene>
<reference evidence="1" key="1">
    <citation type="submission" date="2021-11" db="EMBL/GenBank/DDBJ databases">
        <title>BS-T2-15 a new species belonging to the Comamonadaceae family isolated from the soil of a French oak forest.</title>
        <authorList>
            <person name="Mieszkin S."/>
            <person name="Alain K."/>
        </authorList>
    </citation>
    <scope>NUCLEOTIDE SEQUENCE</scope>
    <source>
        <strain evidence="1">BS-T2-15</strain>
    </source>
</reference>
<evidence type="ECO:0000313" key="1">
    <source>
        <dbReference type="EMBL" id="MCK9686973.1"/>
    </source>
</evidence>
<sequence length="77" mass="8731">MRVSHTPSPMGSTYRIYRSGDNFVAQMRRLVPFLRADRYDILIGGTDSEPDVVLTIGPLDAATDAEFRQRVVQFLDK</sequence>
<protein>
    <submittedName>
        <fullName evidence="1">Uncharacterized protein</fullName>
    </submittedName>
</protein>
<name>A0A9X2BZR6_9BURK</name>
<organism evidence="1 2">
    <name type="scientific">Scleromatobacter humisilvae</name>
    <dbReference type="NCBI Taxonomy" id="2897159"/>
    <lineage>
        <taxon>Bacteria</taxon>
        <taxon>Pseudomonadati</taxon>
        <taxon>Pseudomonadota</taxon>
        <taxon>Betaproteobacteria</taxon>
        <taxon>Burkholderiales</taxon>
        <taxon>Sphaerotilaceae</taxon>
        <taxon>Scleromatobacter</taxon>
    </lineage>
</organism>
<proteinExistence type="predicted"/>
<accession>A0A9X2BZR6</accession>
<comment type="caution">
    <text evidence="1">The sequence shown here is derived from an EMBL/GenBank/DDBJ whole genome shotgun (WGS) entry which is preliminary data.</text>
</comment>
<keyword evidence="2" id="KW-1185">Reference proteome</keyword>
<dbReference type="RefSeq" id="WP_275683009.1">
    <property type="nucleotide sequence ID" value="NZ_JAJLJH010000003.1"/>
</dbReference>
<evidence type="ECO:0000313" key="2">
    <source>
        <dbReference type="Proteomes" id="UP001139353"/>
    </source>
</evidence>
<dbReference type="Proteomes" id="UP001139353">
    <property type="component" value="Unassembled WGS sequence"/>
</dbReference>
<dbReference type="AlphaFoldDB" id="A0A9X2BZR6"/>
<dbReference type="EMBL" id="JAJLJH010000003">
    <property type="protein sequence ID" value="MCK9686973.1"/>
    <property type="molecule type" value="Genomic_DNA"/>
</dbReference>